<name>A0ABQ8AVU2_BRANA</name>
<proteinExistence type="predicted"/>
<keyword evidence="2" id="KW-1185">Reference proteome</keyword>
<protein>
    <submittedName>
        <fullName evidence="1">Uncharacterized protein</fullName>
    </submittedName>
</protein>
<gene>
    <name evidence="1" type="ORF">HID58_046192</name>
</gene>
<comment type="caution">
    <text evidence="1">The sequence shown here is derived from an EMBL/GenBank/DDBJ whole genome shotgun (WGS) entry which is preliminary data.</text>
</comment>
<sequence>MMNQSYPPDKSACNSPYPSSYSMISMPLEDPLINHLNETHLISLLSLLRLYIYPNPTISSSANASQHYGKSNGSRYRAIQAILHFSGPGDSKLMFRLIHFWEACNNSKGGILIGTKMVISQKDMIAYHEHAGEASNSHPPMLDAVSNEFWEQKIVRKSNGADIYRLQRKVKKRDRLGLYKDGFEREKACVFKLRHKNLNRPVEKILETYAKFFNGFVIEKKIRKPLISQFKIGDETYSSSNGSFFKNIKYENFKLRVFLFVLSSTDIFNFGLFILERITNLKPGEEQEDPEMRERVVDENMKIEERTLGKIKQVITLGLMFTDKSPSKQIKLLRIFMTWCFFV</sequence>
<evidence type="ECO:0000313" key="2">
    <source>
        <dbReference type="Proteomes" id="UP000824890"/>
    </source>
</evidence>
<dbReference type="Proteomes" id="UP000824890">
    <property type="component" value="Unassembled WGS sequence"/>
</dbReference>
<organism evidence="1 2">
    <name type="scientific">Brassica napus</name>
    <name type="common">Rape</name>
    <dbReference type="NCBI Taxonomy" id="3708"/>
    <lineage>
        <taxon>Eukaryota</taxon>
        <taxon>Viridiplantae</taxon>
        <taxon>Streptophyta</taxon>
        <taxon>Embryophyta</taxon>
        <taxon>Tracheophyta</taxon>
        <taxon>Spermatophyta</taxon>
        <taxon>Magnoliopsida</taxon>
        <taxon>eudicotyledons</taxon>
        <taxon>Gunneridae</taxon>
        <taxon>Pentapetalae</taxon>
        <taxon>rosids</taxon>
        <taxon>malvids</taxon>
        <taxon>Brassicales</taxon>
        <taxon>Brassicaceae</taxon>
        <taxon>Brassiceae</taxon>
        <taxon>Brassica</taxon>
    </lineage>
</organism>
<evidence type="ECO:0000313" key="1">
    <source>
        <dbReference type="EMBL" id="KAH0896624.1"/>
    </source>
</evidence>
<reference evidence="1 2" key="1">
    <citation type="submission" date="2021-05" db="EMBL/GenBank/DDBJ databases">
        <title>Genome Assembly of Synthetic Allotetraploid Brassica napus Reveals Homoeologous Exchanges between Subgenomes.</title>
        <authorList>
            <person name="Davis J.T."/>
        </authorList>
    </citation>
    <scope>NUCLEOTIDE SEQUENCE [LARGE SCALE GENOMIC DNA]</scope>
    <source>
        <strain evidence="2">cv. Da-Ae</strain>
        <tissue evidence="1">Seedling</tissue>
    </source>
</reference>
<dbReference type="EMBL" id="JAGKQM010000012">
    <property type="protein sequence ID" value="KAH0896624.1"/>
    <property type="molecule type" value="Genomic_DNA"/>
</dbReference>
<accession>A0ABQ8AVU2</accession>